<feature type="binding site" evidence="1">
    <location>
        <position position="168"/>
    </location>
    <ligand>
        <name>S-adenosyl-L-methionine</name>
        <dbReference type="ChEBI" id="CHEBI:59789"/>
    </ligand>
</feature>
<dbReference type="PANTHER" id="PTHR37426:SF1">
    <property type="entry name" value="RIBOSOMAL RNA LARGE SUBUNIT METHYLTRANSFERASE J"/>
    <property type="match status" value="1"/>
</dbReference>
<feature type="active site" description="Proton acceptor" evidence="1">
    <location>
        <position position="168"/>
    </location>
</feature>
<evidence type="ECO:0000313" key="2">
    <source>
        <dbReference type="EMBL" id="RDY66601.1"/>
    </source>
</evidence>
<keyword evidence="1" id="KW-0698">rRNA processing</keyword>
<organism evidence="2 3">
    <name type="scientific">Lysobacter soli</name>
    <dbReference type="NCBI Taxonomy" id="453783"/>
    <lineage>
        <taxon>Bacteria</taxon>
        <taxon>Pseudomonadati</taxon>
        <taxon>Pseudomonadota</taxon>
        <taxon>Gammaproteobacteria</taxon>
        <taxon>Lysobacterales</taxon>
        <taxon>Lysobacteraceae</taxon>
        <taxon>Lysobacter</taxon>
    </lineage>
</organism>
<comment type="catalytic activity">
    <reaction evidence="1">
        <text>adenosine(2030) in 23S rRNA + S-adenosyl-L-methionine = N(6)-methyladenosine(2030) in 23S rRNA + S-adenosyl-L-homocysteine + H(+)</text>
        <dbReference type="Rhea" id="RHEA:43736"/>
        <dbReference type="Rhea" id="RHEA-COMP:10668"/>
        <dbReference type="Rhea" id="RHEA-COMP:10669"/>
        <dbReference type="ChEBI" id="CHEBI:15378"/>
        <dbReference type="ChEBI" id="CHEBI:57856"/>
        <dbReference type="ChEBI" id="CHEBI:59789"/>
        <dbReference type="ChEBI" id="CHEBI:74411"/>
        <dbReference type="ChEBI" id="CHEBI:74449"/>
        <dbReference type="EC" id="2.1.1.266"/>
    </reaction>
</comment>
<evidence type="ECO:0000256" key="1">
    <source>
        <dbReference type="HAMAP-Rule" id="MF_00934"/>
    </source>
</evidence>
<dbReference type="EC" id="2.1.1.266" evidence="1"/>
<keyword evidence="1" id="KW-0694">RNA-binding</keyword>
<dbReference type="GO" id="GO:0036307">
    <property type="term" value="F:23S rRNA (adenine(2030)-N(6))-methyltransferase activity"/>
    <property type="evidence" value="ECO:0007669"/>
    <property type="project" value="UniProtKB-UniRule"/>
</dbReference>
<feature type="binding site" evidence="1">
    <location>
        <position position="18"/>
    </location>
    <ligand>
        <name>S-adenosyl-L-methionine</name>
        <dbReference type="ChEBI" id="CHEBI:59789"/>
    </ligand>
</feature>
<reference evidence="2 3" key="1">
    <citation type="submission" date="2018-08" db="EMBL/GenBank/DDBJ databases">
        <title>Lysobacter soli KCTC 22011, whole genome shotgun sequence.</title>
        <authorList>
            <person name="Zhang X."/>
            <person name="Feng G."/>
            <person name="Zhu H."/>
        </authorList>
    </citation>
    <scope>NUCLEOTIDE SEQUENCE [LARGE SCALE GENOMIC DNA]</scope>
    <source>
        <strain evidence="2 3">KCTC 22011</strain>
    </source>
</reference>
<comment type="subunit">
    <text evidence="1">Monomer.</text>
</comment>
<feature type="binding site" evidence="1">
    <location>
        <position position="99"/>
    </location>
    <ligand>
        <name>S-adenosyl-L-methionine</name>
        <dbReference type="ChEBI" id="CHEBI:59789"/>
    </ligand>
</feature>
<dbReference type="HAMAP" id="MF_00934">
    <property type="entry name" value="23SrRNA_methyltr_J"/>
    <property type="match status" value="1"/>
</dbReference>
<dbReference type="Pfam" id="PF04378">
    <property type="entry name" value="RsmJ"/>
    <property type="match status" value="1"/>
</dbReference>
<keyword evidence="1" id="KW-0949">S-adenosyl-L-methionine</keyword>
<keyword evidence="1 2" id="KW-0808">Transferase</keyword>
<dbReference type="Proteomes" id="UP000256829">
    <property type="component" value="Unassembled WGS sequence"/>
</dbReference>
<gene>
    <name evidence="1" type="primary">rlmJ</name>
    <name evidence="2" type="ORF">DX912_12700</name>
</gene>
<dbReference type="GO" id="GO:0070475">
    <property type="term" value="P:rRNA base methylation"/>
    <property type="evidence" value="ECO:0007669"/>
    <property type="project" value="UniProtKB-UniRule"/>
</dbReference>
<dbReference type="Gene3D" id="3.40.50.150">
    <property type="entry name" value="Vaccinia Virus protein VP39"/>
    <property type="match status" value="1"/>
</dbReference>
<dbReference type="InterPro" id="IPR029063">
    <property type="entry name" value="SAM-dependent_MTases_sf"/>
</dbReference>
<keyword evidence="3" id="KW-1185">Reference proteome</keyword>
<dbReference type="OrthoDB" id="9791274at2"/>
<protein>
    <recommendedName>
        <fullName evidence="1">Ribosomal RNA large subunit methyltransferase J</fullName>
        <ecNumber evidence="1">2.1.1.266</ecNumber>
    </recommendedName>
    <alternativeName>
        <fullName evidence="1">23S rRNA (adenine(2030)-N6)-methyltransferase</fullName>
    </alternativeName>
    <alternativeName>
        <fullName evidence="1">23S rRNA m6A2030 methyltransferase</fullName>
    </alternativeName>
</protein>
<feature type="binding site" evidence="1">
    <location>
        <begin position="142"/>
        <end position="143"/>
    </location>
    <ligand>
        <name>S-adenosyl-L-methionine</name>
        <dbReference type="ChEBI" id="CHEBI:59789"/>
    </ligand>
</feature>
<sequence length="286" mass="31479">MNYRHAFHAGNHADVLKHIAVLALCDALTAKPAAAFALDTHAGRGLYALDSNSAQRTGEAEGGIGRLMAEAPKHPAITRYLSAIRACRHDHGPTAYPGSPWLLAHALREQDRIAACELHPEEAKQLESVFARDSRVAVHERDGYGAMKALLPPRFGETRLNRGLVLIDPPFEAQLEEFDAALGALRDALTRWPQGTYAFWYPIKLRRSLQPFYRRAATLPAKSSFVAELLVRADDSPLRMNGSGLLILNPPWQLDQTMAGVLPLLAKVLGEDAAASGRLEWLKRED</sequence>
<keyword evidence="1 2" id="KW-0489">Methyltransferase</keyword>
<comment type="function">
    <text evidence="1">Specifically methylates the adenine in position 2030 of 23S rRNA.</text>
</comment>
<dbReference type="RefSeq" id="WP_115842905.1">
    <property type="nucleotide sequence ID" value="NZ_CP046603.1"/>
</dbReference>
<evidence type="ECO:0000313" key="3">
    <source>
        <dbReference type="Proteomes" id="UP000256829"/>
    </source>
</evidence>
<dbReference type="AlphaFoldDB" id="A0A3D8VC53"/>
<accession>A0A3D8VC53</accession>
<comment type="caution">
    <text evidence="2">The sequence shown here is derived from an EMBL/GenBank/DDBJ whole genome shotgun (WGS) entry which is preliminary data.</text>
</comment>
<dbReference type="EMBL" id="QTJR01000008">
    <property type="protein sequence ID" value="RDY66601.1"/>
    <property type="molecule type" value="Genomic_DNA"/>
</dbReference>
<dbReference type="InterPro" id="IPR007473">
    <property type="entry name" value="RlmJ"/>
</dbReference>
<name>A0A3D8VC53_9GAMM</name>
<feature type="site" description="Interaction with substrate rRNA" evidence="1">
    <location>
        <position position="3"/>
    </location>
</feature>
<dbReference type="PANTHER" id="PTHR37426">
    <property type="entry name" value="RIBOSOMAL RNA LARGE SUBUNIT METHYLTRANSFERASE J"/>
    <property type="match status" value="1"/>
</dbReference>
<dbReference type="GO" id="GO:0005829">
    <property type="term" value="C:cytosol"/>
    <property type="evidence" value="ECO:0007669"/>
    <property type="project" value="TreeGrafter"/>
</dbReference>
<dbReference type="SUPFAM" id="SSF53335">
    <property type="entry name" value="S-adenosyl-L-methionine-dependent methyltransferases"/>
    <property type="match status" value="1"/>
</dbReference>
<feature type="binding site" evidence="1">
    <location>
        <position position="41"/>
    </location>
    <ligand>
        <name>S-adenosyl-L-methionine</name>
        <dbReference type="ChEBI" id="CHEBI:59789"/>
    </ligand>
</feature>
<dbReference type="GO" id="GO:0003723">
    <property type="term" value="F:RNA binding"/>
    <property type="evidence" value="ECO:0007669"/>
    <property type="project" value="UniProtKB-UniRule"/>
</dbReference>
<proteinExistence type="inferred from homology"/>
<comment type="similarity">
    <text evidence="1">Belongs to the RlmJ family.</text>
</comment>
<feature type="binding site" evidence="1">
    <location>
        <position position="117"/>
    </location>
    <ligand>
        <name>S-adenosyl-L-methionine</name>
        <dbReference type="ChEBI" id="CHEBI:59789"/>
    </ligand>
</feature>